<organism evidence="2 3">
    <name type="scientific">Skermanella cutis</name>
    <dbReference type="NCBI Taxonomy" id="2775420"/>
    <lineage>
        <taxon>Bacteria</taxon>
        <taxon>Pseudomonadati</taxon>
        <taxon>Pseudomonadota</taxon>
        <taxon>Alphaproteobacteria</taxon>
        <taxon>Rhodospirillales</taxon>
        <taxon>Azospirillaceae</taxon>
        <taxon>Skermanella</taxon>
    </lineage>
</organism>
<dbReference type="PANTHER" id="PTHR10412">
    <property type="entry name" value="MANNOSYL-OLIGOSACCHARIDE GLUCOSIDASE"/>
    <property type="match status" value="1"/>
</dbReference>
<keyword evidence="3" id="KW-1185">Reference proteome</keyword>
<sequence>MTAAYGTHAPDPERLRLKEQAQGLRDWQLWGPYLSDRQWGTVREDYSADGEAWNHVTYEDAKSRAYRWGEDGLAGLSDSTQRLCLALGLWNGADPLLKERLFGLSGPEGSHGEDVKELYWHLDAVPSHAYLRMLYKYPQRAFPYEELRAANRGRPRPEGEFELLDTGILDGNRYFDVFMEYAKADEADILMRVTVHNYGPEPARLHVLPQLWFANHWSWRQGHPKPSMALDGWQCVAAEHRMLGRYTFHVEDAAELLFCENETNPHAFGLPPGEGVFKDGLHDRIVGGWRDAVRRDGPATKVGAWHVRTVEPGGTWVVRARLVRGQPILPPFTGFDALVDLRRSEADRFYEPIQRDLQGDDARSVQRQAFAGMIWNKQFYKFDVYRWLRGDPAMPPPPPERKQGRNSDWRHLSAEDIISMPDKWEYPWFAAWDLAFHCVPFALIDPAFAKHQLLLLTSEDYMHPNGQIPAYEWAFGDANPPVHAWAAWRVFEIEKIANGGRGDRIFLERIFHKLLLNFAWWVNRKDAQGRNVFQGGFLGLDNIGVFDRSRPLPTGGFLDQADGTAWMAMFALKMMRIALELAFDDDVFEDIASKFFEHFLYIAQALNNIGERGIGLWSESDKFFHDVLNLPDGTMHELKLRSMVGLTPLFAAETIEPDLLHRLPRFARRLDLFLSRRTDLASLVSRWNEPGVGERRLLSLLRGHRVKRLLVRMLDPEEFLSDYGIRSMSRVHAAEPYVFETEHERISVGYEPGESQTFMFGGNSNWRGPVWFPMNYLIVEALERFHYYYGDDFLVECPTGSGNLMTLKEISCEVAGRLTRLFLKDGRGRRPIHGNRELLQTDPAFADHVWFHEYFHGDTGTGLGASHQTGWTGLVANLLLRQPCAILPLRQLGAHPGRE</sequence>
<dbReference type="RefSeq" id="WP_201082598.1">
    <property type="nucleotide sequence ID" value="NZ_CP067421.1"/>
</dbReference>
<dbReference type="InterPro" id="IPR054491">
    <property type="entry name" value="MGH1-like_GH"/>
</dbReference>
<dbReference type="InterPro" id="IPR008928">
    <property type="entry name" value="6-hairpin_glycosidase_sf"/>
</dbReference>
<dbReference type="PANTHER" id="PTHR10412:SF10">
    <property type="entry name" value="GLYCOSYL HYDROLASE FAMILY 63 C-TERMINAL DOMAIN-CONTAINING PROTEIN"/>
    <property type="match status" value="1"/>
</dbReference>
<name>A0ABX7BFJ9_9PROT</name>
<evidence type="ECO:0000313" key="3">
    <source>
        <dbReference type="Proteomes" id="UP000595197"/>
    </source>
</evidence>
<dbReference type="Pfam" id="PF22422">
    <property type="entry name" value="MGH1-like_GH"/>
    <property type="match status" value="2"/>
</dbReference>
<dbReference type="Gene3D" id="1.50.10.10">
    <property type="match status" value="1"/>
</dbReference>
<proteinExistence type="predicted"/>
<dbReference type="InterPro" id="IPR004888">
    <property type="entry name" value="Glycoside_hydrolase_63"/>
</dbReference>
<feature type="domain" description="Mannosylglycerate hydrolase MGH1-like glycoside hydrolase" evidence="1">
    <location>
        <begin position="426"/>
        <end position="530"/>
    </location>
</feature>
<dbReference type="InterPro" id="IPR012341">
    <property type="entry name" value="6hp_glycosidase-like_sf"/>
</dbReference>
<protein>
    <submittedName>
        <fullName evidence="2">Glucosidase</fullName>
    </submittedName>
</protein>
<evidence type="ECO:0000313" key="2">
    <source>
        <dbReference type="EMBL" id="QQP93175.1"/>
    </source>
</evidence>
<dbReference type="SUPFAM" id="SSF48208">
    <property type="entry name" value="Six-hairpin glycosidases"/>
    <property type="match status" value="1"/>
</dbReference>
<geneLocation type="plasmid" evidence="2 3">
    <name>pTT6-1</name>
</geneLocation>
<accession>A0ABX7BFJ9</accession>
<dbReference type="Proteomes" id="UP000595197">
    <property type="component" value="Plasmid pTT6-1"/>
</dbReference>
<gene>
    <name evidence="2" type="ORF">IGS68_28980</name>
</gene>
<reference evidence="2" key="1">
    <citation type="submission" date="2021-02" db="EMBL/GenBank/DDBJ databases">
        <title>Skermanella TT6 skin isolate.</title>
        <authorList>
            <person name="Lee K."/>
            <person name="Ganzorig M."/>
        </authorList>
    </citation>
    <scope>NUCLEOTIDE SEQUENCE</scope>
    <source>
        <strain evidence="2">TT6</strain>
    </source>
</reference>
<evidence type="ECO:0000259" key="1">
    <source>
        <dbReference type="Pfam" id="PF22422"/>
    </source>
</evidence>
<dbReference type="EMBL" id="CP067421">
    <property type="protein sequence ID" value="QQP93175.1"/>
    <property type="molecule type" value="Genomic_DNA"/>
</dbReference>
<feature type="domain" description="Mannosylglycerate hydrolase MGH1-like glycoside hydrolase" evidence="1">
    <location>
        <begin position="701"/>
        <end position="869"/>
    </location>
</feature>
<keyword evidence="2" id="KW-0614">Plasmid</keyword>